<dbReference type="InterPro" id="IPR044194">
    <property type="entry name" value="BLISTER"/>
</dbReference>
<feature type="compositionally biased region" description="Polar residues" evidence="1">
    <location>
        <begin position="26"/>
        <end position="47"/>
    </location>
</feature>
<feature type="region of interest" description="Disordered" evidence="1">
    <location>
        <begin position="1"/>
        <end position="70"/>
    </location>
</feature>
<keyword evidence="3" id="KW-1185">Reference proteome</keyword>
<dbReference type="PANTHER" id="PTHR47490:SF2">
    <property type="entry name" value="PROTEIN BLISTER"/>
    <property type="match status" value="1"/>
</dbReference>
<dbReference type="AlphaFoldDB" id="A0A2Z6MF41"/>
<sequence length="199" mass="21854">MLLSKLRKASGFGKSVETQTSKRDGSTSTEDLVSEDPASNSSNTEINDNAAVGDAETSRLSVVPETTHSSFGVSPVNIPHDQIRVIENINALLSELALEKEGLMKSLAIESSESSRMKEINKELSRKLEVQTQRLELLTAQNMVNENIENISAKQPDSHAAYDNIPYADEGDEVVERVLGWIMKLFPGGPSRRRTSKLL</sequence>
<evidence type="ECO:0000313" key="3">
    <source>
        <dbReference type="Proteomes" id="UP000242715"/>
    </source>
</evidence>
<dbReference type="PANTHER" id="PTHR47490">
    <property type="entry name" value="PROTEIN BLISTER"/>
    <property type="match status" value="1"/>
</dbReference>
<dbReference type="OrthoDB" id="2019993at2759"/>
<evidence type="ECO:0000256" key="1">
    <source>
        <dbReference type="SAM" id="MobiDB-lite"/>
    </source>
</evidence>
<accession>A0A2Z6MF41</accession>
<dbReference type="GO" id="GO:0040008">
    <property type="term" value="P:regulation of growth"/>
    <property type="evidence" value="ECO:0007669"/>
    <property type="project" value="InterPro"/>
</dbReference>
<name>A0A2Z6MF41_TRISU</name>
<dbReference type="Proteomes" id="UP000242715">
    <property type="component" value="Unassembled WGS sequence"/>
</dbReference>
<protein>
    <submittedName>
        <fullName evidence="2">Uncharacterized protein</fullName>
    </submittedName>
</protein>
<feature type="compositionally biased region" description="Polar residues" evidence="1">
    <location>
        <begin position="58"/>
        <end position="70"/>
    </location>
</feature>
<proteinExistence type="predicted"/>
<dbReference type="EMBL" id="DF973427">
    <property type="protein sequence ID" value="GAU30461.1"/>
    <property type="molecule type" value="Genomic_DNA"/>
</dbReference>
<gene>
    <name evidence="2" type="ORF">TSUD_18410</name>
</gene>
<organism evidence="2 3">
    <name type="scientific">Trifolium subterraneum</name>
    <name type="common">Subterranean clover</name>
    <dbReference type="NCBI Taxonomy" id="3900"/>
    <lineage>
        <taxon>Eukaryota</taxon>
        <taxon>Viridiplantae</taxon>
        <taxon>Streptophyta</taxon>
        <taxon>Embryophyta</taxon>
        <taxon>Tracheophyta</taxon>
        <taxon>Spermatophyta</taxon>
        <taxon>Magnoliopsida</taxon>
        <taxon>eudicotyledons</taxon>
        <taxon>Gunneridae</taxon>
        <taxon>Pentapetalae</taxon>
        <taxon>rosids</taxon>
        <taxon>fabids</taxon>
        <taxon>Fabales</taxon>
        <taxon>Fabaceae</taxon>
        <taxon>Papilionoideae</taxon>
        <taxon>50 kb inversion clade</taxon>
        <taxon>NPAAA clade</taxon>
        <taxon>Hologalegina</taxon>
        <taxon>IRL clade</taxon>
        <taxon>Trifolieae</taxon>
        <taxon>Trifolium</taxon>
    </lineage>
</organism>
<evidence type="ECO:0000313" key="2">
    <source>
        <dbReference type="EMBL" id="GAU30461.1"/>
    </source>
</evidence>
<reference evidence="3" key="1">
    <citation type="journal article" date="2017" name="Front. Plant Sci.">
        <title>Climate Clever Clovers: New Paradigm to Reduce the Environmental Footprint of Ruminants by Breeding Low Methanogenic Forages Utilizing Haplotype Variation.</title>
        <authorList>
            <person name="Kaur P."/>
            <person name="Appels R."/>
            <person name="Bayer P.E."/>
            <person name="Keeble-Gagnere G."/>
            <person name="Wang J."/>
            <person name="Hirakawa H."/>
            <person name="Shirasawa K."/>
            <person name="Vercoe P."/>
            <person name="Stefanova K."/>
            <person name="Durmic Z."/>
            <person name="Nichols P."/>
            <person name="Revell C."/>
            <person name="Isobe S.N."/>
            <person name="Edwards D."/>
            <person name="Erskine W."/>
        </authorList>
    </citation>
    <scope>NUCLEOTIDE SEQUENCE [LARGE SCALE GENOMIC DNA]</scope>
    <source>
        <strain evidence="3">cv. Daliak</strain>
    </source>
</reference>